<dbReference type="Proteomes" id="UP000642509">
    <property type="component" value="Unassembled WGS sequence"/>
</dbReference>
<keyword evidence="2" id="KW-0472">Membrane</keyword>
<organism evidence="3 4">
    <name type="scientific">Citricoccus zhacaiensis</name>
    <dbReference type="NCBI Taxonomy" id="489142"/>
    <lineage>
        <taxon>Bacteria</taxon>
        <taxon>Bacillati</taxon>
        <taxon>Actinomycetota</taxon>
        <taxon>Actinomycetes</taxon>
        <taxon>Micrococcales</taxon>
        <taxon>Micrococcaceae</taxon>
        <taxon>Citricoccus</taxon>
    </lineage>
</organism>
<feature type="transmembrane region" description="Helical" evidence="2">
    <location>
        <begin position="12"/>
        <end position="36"/>
    </location>
</feature>
<proteinExistence type="predicted"/>
<evidence type="ECO:0000256" key="2">
    <source>
        <dbReference type="SAM" id="Phobius"/>
    </source>
</evidence>
<dbReference type="EC" id="3.4.21.89" evidence="1"/>
<gene>
    <name evidence="3" type="ORF">GCM10010977_17610</name>
</gene>
<dbReference type="EMBL" id="BMLQ01000004">
    <property type="protein sequence ID" value="GGO45263.1"/>
    <property type="molecule type" value="Genomic_DNA"/>
</dbReference>
<accession>A0ABQ2M019</accession>
<dbReference type="NCBIfam" id="TIGR02228">
    <property type="entry name" value="sigpep_I_arch"/>
    <property type="match status" value="1"/>
</dbReference>
<reference evidence="4" key="1">
    <citation type="journal article" date="2019" name="Int. J. Syst. Evol. Microbiol.">
        <title>The Global Catalogue of Microorganisms (GCM) 10K type strain sequencing project: providing services to taxonomists for standard genome sequencing and annotation.</title>
        <authorList>
            <consortium name="The Broad Institute Genomics Platform"/>
            <consortium name="The Broad Institute Genome Sequencing Center for Infectious Disease"/>
            <person name="Wu L."/>
            <person name="Ma J."/>
        </authorList>
    </citation>
    <scope>NUCLEOTIDE SEQUENCE [LARGE SCALE GENOMIC DNA]</scope>
    <source>
        <strain evidence="4">CGMCC 1.7064</strain>
    </source>
</reference>
<keyword evidence="4" id="KW-1185">Reference proteome</keyword>
<dbReference type="InterPro" id="IPR019533">
    <property type="entry name" value="Peptidase_S26"/>
</dbReference>
<dbReference type="CDD" id="cd06530">
    <property type="entry name" value="S26_SPase_I"/>
    <property type="match status" value="1"/>
</dbReference>
<comment type="caution">
    <text evidence="3">The sequence shown here is derived from an EMBL/GenBank/DDBJ whole genome shotgun (WGS) entry which is preliminary data.</text>
</comment>
<evidence type="ECO:0000256" key="1">
    <source>
        <dbReference type="NCBIfam" id="TIGR02228"/>
    </source>
</evidence>
<dbReference type="InterPro" id="IPR001733">
    <property type="entry name" value="Peptidase_S26B"/>
</dbReference>
<feature type="transmembrane region" description="Helical" evidence="2">
    <location>
        <begin position="141"/>
        <end position="159"/>
    </location>
</feature>
<keyword evidence="2" id="KW-0812">Transmembrane</keyword>
<evidence type="ECO:0000313" key="4">
    <source>
        <dbReference type="Proteomes" id="UP000642509"/>
    </source>
</evidence>
<name>A0ABQ2M019_9MICC</name>
<evidence type="ECO:0000313" key="3">
    <source>
        <dbReference type="EMBL" id="GGO45263.1"/>
    </source>
</evidence>
<protein>
    <recommendedName>
        <fullName evidence="1">Signal peptidase I</fullName>
        <ecNumber evidence="1">3.4.21.89</ecNumber>
    </recommendedName>
</protein>
<keyword evidence="2" id="KW-1133">Transmembrane helix</keyword>
<sequence length="182" mass="18971">MRRGLTSTGLVVLGLAGLLVVAWYVVSFLTGARIVVFMTGSMSPELPTGSAAISVPVAATELEIGDVVTLQRDDATLPVTHRITRIEQGPPGAGDGVRSLTLQGDDNPVPDQFPYVVDAAHRMVVGAPHVGAVLEDLRSPWVIMGLTAVVAALVFSVFWPDPDDDAADSPSGSTEALSEPTV</sequence>